<dbReference type="CDD" id="cd00090">
    <property type="entry name" value="HTH_ARSR"/>
    <property type="match status" value="1"/>
</dbReference>
<dbReference type="InterPro" id="IPR011991">
    <property type="entry name" value="ArsR-like_HTH"/>
</dbReference>
<dbReference type="PANTHER" id="PTHR43132:SF2">
    <property type="entry name" value="ARSENICAL RESISTANCE OPERON REPRESSOR ARSR-RELATED"/>
    <property type="match status" value="1"/>
</dbReference>
<keyword evidence="3" id="KW-0804">Transcription</keyword>
<gene>
    <name evidence="5" type="ORF">FMM06_09115</name>
</gene>
<evidence type="ECO:0000256" key="3">
    <source>
        <dbReference type="ARBA" id="ARBA00023163"/>
    </source>
</evidence>
<dbReference type="PRINTS" id="PR00778">
    <property type="entry name" value="HTHARSR"/>
</dbReference>
<dbReference type="InterPro" id="IPR001845">
    <property type="entry name" value="HTH_ArsR_DNA-bd_dom"/>
</dbReference>
<dbReference type="GO" id="GO:0003677">
    <property type="term" value="F:DNA binding"/>
    <property type="evidence" value="ECO:0007669"/>
    <property type="project" value="UniProtKB-KW"/>
</dbReference>
<evidence type="ECO:0000313" key="6">
    <source>
        <dbReference type="Proteomes" id="UP000317894"/>
    </source>
</evidence>
<dbReference type="InterPro" id="IPR051011">
    <property type="entry name" value="Metal_resp_trans_reg"/>
</dbReference>
<dbReference type="PROSITE" id="PS50987">
    <property type="entry name" value="HTH_ARSR_2"/>
    <property type="match status" value="1"/>
</dbReference>
<dbReference type="EMBL" id="VJWA01000001">
    <property type="protein sequence ID" value="TRW18239.1"/>
    <property type="molecule type" value="Genomic_DNA"/>
</dbReference>
<name>A0A552UJ18_9SPHN</name>
<keyword evidence="1" id="KW-0805">Transcription regulation</keyword>
<accession>A0A552UJ18</accession>
<sequence>MEESKTVEVLQALGHATRLQAFRALVVAGPNGLPAGALGEITGVPASTLSSHLARLEQAGLVHGQRRSRQIIYAVQIDAVRHLLAYLIEDCCQGRPELCGGIPALACAG</sequence>
<dbReference type="InterPro" id="IPR036388">
    <property type="entry name" value="WH-like_DNA-bd_sf"/>
</dbReference>
<reference evidence="5 6" key="1">
    <citation type="submission" date="2019-07" db="EMBL/GenBank/DDBJ databases">
        <title>Novel species isolated from glacier.</title>
        <authorList>
            <person name="Liu Q."/>
            <person name="Xin Y.-H."/>
        </authorList>
    </citation>
    <scope>NUCLEOTIDE SEQUENCE [LARGE SCALE GENOMIC DNA]</scope>
    <source>
        <strain evidence="5 6">LB1R16</strain>
    </source>
</reference>
<organism evidence="5 6">
    <name type="scientific">Glacieibacterium frigidum</name>
    <dbReference type="NCBI Taxonomy" id="2593303"/>
    <lineage>
        <taxon>Bacteria</taxon>
        <taxon>Pseudomonadati</taxon>
        <taxon>Pseudomonadota</taxon>
        <taxon>Alphaproteobacteria</taxon>
        <taxon>Sphingomonadales</taxon>
        <taxon>Sphingosinicellaceae</taxon>
        <taxon>Glacieibacterium</taxon>
    </lineage>
</organism>
<evidence type="ECO:0000313" key="5">
    <source>
        <dbReference type="EMBL" id="TRW18239.1"/>
    </source>
</evidence>
<dbReference type="RefSeq" id="WP_144236932.1">
    <property type="nucleotide sequence ID" value="NZ_VJWA01000001.1"/>
</dbReference>
<dbReference type="Gene3D" id="1.10.10.10">
    <property type="entry name" value="Winged helix-like DNA-binding domain superfamily/Winged helix DNA-binding domain"/>
    <property type="match status" value="1"/>
</dbReference>
<evidence type="ECO:0000256" key="1">
    <source>
        <dbReference type="ARBA" id="ARBA00023015"/>
    </source>
</evidence>
<dbReference type="OrthoDB" id="9804742at2"/>
<dbReference type="Proteomes" id="UP000317894">
    <property type="component" value="Unassembled WGS sequence"/>
</dbReference>
<feature type="domain" description="HTH arsR-type" evidence="4">
    <location>
        <begin position="1"/>
        <end position="95"/>
    </location>
</feature>
<keyword evidence="2" id="KW-0238">DNA-binding</keyword>
<dbReference type="InterPro" id="IPR036390">
    <property type="entry name" value="WH_DNA-bd_sf"/>
</dbReference>
<dbReference type="SMART" id="SM00418">
    <property type="entry name" value="HTH_ARSR"/>
    <property type="match status" value="1"/>
</dbReference>
<evidence type="ECO:0000256" key="2">
    <source>
        <dbReference type="ARBA" id="ARBA00023125"/>
    </source>
</evidence>
<dbReference type="Pfam" id="PF12840">
    <property type="entry name" value="HTH_20"/>
    <property type="match status" value="1"/>
</dbReference>
<evidence type="ECO:0000259" key="4">
    <source>
        <dbReference type="PROSITE" id="PS50987"/>
    </source>
</evidence>
<dbReference type="PANTHER" id="PTHR43132">
    <property type="entry name" value="ARSENICAL RESISTANCE OPERON REPRESSOR ARSR-RELATED"/>
    <property type="match status" value="1"/>
</dbReference>
<dbReference type="NCBIfam" id="NF033788">
    <property type="entry name" value="HTH_metalloreg"/>
    <property type="match status" value="1"/>
</dbReference>
<proteinExistence type="predicted"/>
<dbReference type="AlphaFoldDB" id="A0A552UJ18"/>
<protein>
    <submittedName>
        <fullName evidence="5">Helix-turn-helix transcriptional regulator</fullName>
    </submittedName>
</protein>
<dbReference type="GO" id="GO:0003700">
    <property type="term" value="F:DNA-binding transcription factor activity"/>
    <property type="evidence" value="ECO:0007669"/>
    <property type="project" value="InterPro"/>
</dbReference>
<keyword evidence="6" id="KW-1185">Reference proteome</keyword>
<comment type="caution">
    <text evidence="5">The sequence shown here is derived from an EMBL/GenBank/DDBJ whole genome shotgun (WGS) entry which is preliminary data.</text>
</comment>
<dbReference type="SUPFAM" id="SSF46785">
    <property type="entry name" value="Winged helix' DNA-binding domain"/>
    <property type="match status" value="1"/>
</dbReference>